<gene>
    <name evidence="1" type="ORF">ACHAWU_006677</name>
</gene>
<proteinExistence type="predicted"/>
<name>A0ABD3MA96_9STRA</name>
<protein>
    <submittedName>
        <fullName evidence="1">Uncharacterized protein</fullName>
    </submittedName>
</protein>
<reference evidence="1 2" key="1">
    <citation type="submission" date="2024-10" db="EMBL/GenBank/DDBJ databases">
        <title>Updated reference genomes for cyclostephanoid diatoms.</title>
        <authorList>
            <person name="Roberts W.R."/>
            <person name="Alverson A.J."/>
        </authorList>
    </citation>
    <scope>NUCLEOTIDE SEQUENCE [LARGE SCALE GENOMIC DNA]</scope>
    <source>
        <strain evidence="1 2">AJA232-27</strain>
    </source>
</reference>
<dbReference type="AlphaFoldDB" id="A0ABD3MA96"/>
<comment type="caution">
    <text evidence="1">The sequence shown here is derived from an EMBL/GenBank/DDBJ whole genome shotgun (WGS) entry which is preliminary data.</text>
</comment>
<sequence length="103" mass="11525">MRTTGILKFQCSYWAWSKAAANYCTMGAHHPIQPRGNNQSTAASLASTLDENSHQIIDTWVRFSSSMTVGNYSYYFSSLGRNAPINAVFAVFEIELLHITTKE</sequence>
<evidence type="ECO:0000313" key="1">
    <source>
        <dbReference type="EMBL" id="KAL3757470.1"/>
    </source>
</evidence>
<dbReference type="Proteomes" id="UP001530293">
    <property type="component" value="Unassembled WGS sequence"/>
</dbReference>
<dbReference type="EMBL" id="JALLBG020000265">
    <property type="protein sequence ID" value="KAL3757470.1"/>
    <property type="molecule type" value="Genomic_DNA"/>
</dbReference>
<evidence type="ECO:0000313" key="2">
    <source>
        <dbReference type="Proteomes" id="UP001530293"/>
    </source>
</evidence>
<accession>A0ABD3MA96</accession>
<keyword evidence="2" id="KW-1185">Reference proteome</keyword>
<organism evidence="1 2">
    <name type="scientific">Discostella pseudostelligera</name>
    <dbReference type="NCBI Taxonomy" id="259834"/>
    <lineage>
        <taxon>Eukaryota</taxon>
        <taxon>Sar</taxon>
        <taxon>Stramenopiles</taxon>
        <taxon>Ochrophyta</taxon>
        <taxon>Bacillariophyta</taxon>
        <taxon>Coscinodiscophyceae</taxon>
        <taxon>Thalassiosirophycidae</taxon>
        <taxon>Stephanodiscales</taxon>
        <taxon>Stephanodiscaceae</taxon>
        <taxon>Discostella</taxon>
    </lineage>
</organism>